<accession>A0A1G8I3L5</accession>
<dbReference type="InterPro" id="IPR051466">
    <property type="entry name" value="D-amino_acid_metab_enzyme"/>
</dbReference>
<evidence type="ECO:0000256" key="2">
    <source>
        <dbReference type="ARBA" id="ARBA00023239"/>
    </source>
</evidence>
<keyword evidence="5" id="KW-1185">Reference proteome</keyword>
<evidence type="ECO:0000256" key="1">
    <source>
        <dbReference type="ARBA" id="ARBA00005323"/>
    </source>
</evidence>
<dbReference type="InterPro" id="IPR026956">
    <property type="entry name" value="D-ser_dehydrat-like_dom"/>
</dbReference>
<dbReference type="GO" id="GO:0016829">
    <property type="term" value="F:lyase activity"/>
    <property type="evidence" value="ECO:0007669"/>
    <property type="project" value="UniProtKB-KW"/>
</dbReference>
<dbReference type="SMART" id="SM01119">
    <property type="entry name" value="D-ser_dehydrat"/>
    <property type="match status" value="1"/>
</dbReference>
<dbReference type="SUPFAM" id="SSF51419">
    <property type="entry name" value="PLP-binding barrel"/>
    <property type="match status" value="1"/>
</dbReference>
<proteinExistence type="inferred from homology"/>
<evidence type="ECO:0000313" key="4">
    <source>
        <dbReference type="EMBL" id="SDI13447.1"/>
    </source>
</evidence>
<dbReference type="InterPro" id="IPR001608">
    <property type="entry name" value="Ala_racemase_N"/>
</dbReference>
<dbReference type="Proteomes" id="UP000199258">
    <property type="component" value="Unassembled WGS sequence"/>
</dbReference>
<dbReference type="PANTHER" id="PTHR28004:SF8">
    <property type="entry name" value="D-SERINE DEAMINASE"/>
    <property type="match status" value="1"/>
</dbReference>
<dbReference type="AlphaFoldDB" id="A0A1G8I3L5"/>
<dbReference type="RefSeq" id="WP_175460129.1">
    <property type="nucleotide sequence ID" value="NZ_FNDT01000006.1"/>
</dbReference>
<evidence type="ECO:0000259" key="3">
    <source>
        <dbReference type="SMART" id="SM01119"/>
    </source>
</evidence>
<organism evidence="4 5">
    <name type="scientific">Arthrobacter subterraneus</name>
    <dbReference type="NCBI Taxonomy" id="335973"/>
    <lineage>
        <taxon>Bacteria</taxon>
        <taxon>Bacillati</taxon>
        <taxon>Actinomycetota</taxon>
        <taxon>Actinomycetes</taxon>
        <taxon>Micrococcales</taxon>
        <taxon>Micrococcaceae</taxon>
        <taxon>Arthrobacter</taxon>
    </lineage>
</organism>
<gene>
    <name evidence="4" type="ORF">SAMN04488693_106124</name>
</gene>
<dbReference type="EMBL" id="FNDT01000006">
    <property type="protein sequence ID" value="SDI13447.1"/>
    <property type="molecule type" value="Genomic_DNA"/>
</dbReference>
<name>A0A1G8I3L5_9MICC</name>
<dbReference type="STRING" id="335973.SAMN04488693_106124"/>
<comment type="similarity">
    <text evidence="1">Belongs to the DSD1 family.</text>
</comment>
<protein>
    <submittedName>
        <fullName evidence="4">D-serine deaminase, pyridoxal phosphate-dependent</fullName>
    </submittedName>
</protein>
<reference evidence="4 5" key="1">
    <citation type="submission" date="2016-10" db="EMBL/GenBank/DDBJ databases">
        <authorList>
            <person name="de Groot N.N."/>
        </authorList>
    </citation>
    <scope>NUCLEOTIDE SEQUENCE [LARGE SCALE GENOMIC DNA]</scope>
    <source>
        <strain evidence="4 5">NP_1H</strain>
    </source>
</reference>
<dbReference type="PANTHER" id="PTHR28004">
    <property type="entry name" value="ZGC:162816-RELATED"/>
    <property type="match status" value="1"/>
</dbReference>
<dbReference type="Gene3D" id="3.20.20.10">
    <property type="entry name" value="Alanine racemase"/>
    <property type="match status" value="1"/>
</dbReference>
<dbReference type="InterPro" id="IPR042208">
    <property type="entry name" value="D-ser_dehydrat-like_sf"/>
</dbReference>
<keyword evidence="2" id="KW-0456">Lyase</keyword>
<evidence type="ECO:0000313" key="5">
    <source>
        <dbReference type="Proteomes" id="UP000199258"/>
    </source>
</evidence>
<dbReference type="Pfam" id="PF01168">
    <property type="entry name" value="Ala_racemase_N"/>
    <property type="match status" value="1"/>
</dbReference>
<feature type="domain" description="D-serine dehydratase-like" evidence="3">
    <location>
        <begin position="265"/>
        <end position="359"/>
    </location>
</feature>
<dbReference type="InterPro" id="IPR029066">
    <property type="entry name" value="PLP-binding_barrel"/>
</dbReference>
<dbReference type="Gene3D" id="2.40.37.20">
    <property type="entry name" value="D-serine dehydratase-like domain"/>
    <property type="match status" value="1"/>
</dbReference>
<sequence length="370" mass="39375">MVNLSADLHLSSLPQLLLDVDAIDANISLKEQWAAEHSMVLAPHIKTTMTREIVQRQLPGSWGVTVATPAQAAHAVSWGARRILIANEVVYPPLVAELRRLLHAHPAVELHCLADSSAAVSALAHGFPDADHTLSVLLDVGVPGGRTGIRDVAEAPALADAVRAAPGLRLAGVSAYEGIAPNVRTPENLASIDAHCRAAVEVFDLLRDRFEVDQPLFSVGGSAFQDHAARFLPDGSLNILRSGCYVIHDHGTYAEVSPLPGLRAAAVVRAVVVSVPEEGRAILGAGKRELAYDAGLPALVAHHRDGATLEEPDGVVVRLFDHHAIVDNAGALRVGDTVDLGISHPCSVFDRWRTALAVQGNTTELWHPQF</sequence>
<dbReference type="Pfam" id="PF14031">
    <property type="entry name" value="D-ser_dehydrat"/>
    <property type="match status" value="1"/>
</dbReference>